<evidence type="ECO:0000256" key="1">
    <source>
        <dbReference type="ARBA" id="ARBA00005350"/>
    </source>
</evidence>
<sequence>MSYPPYAPADGGAYPPAQAYPPPNGGYPPAMGYPPPQGDVQFMPMAPGTPVTQPPVMGGGGYPPSGGDMAPMGVSPGIPSCPPGLEYLTTIDQLLVHQKVEMLEAFLGFETQNKYTIKNSMGQKVYKAVEDTDCCSRNCCGPNRPFDIKFTDNAGNEVIHLQRDLRCSSCCFPCCLQKLEVSSPPYTPIGYVIQEWSICIPKFRVENAERETVLRIEGPFCTWSICGDVEFKVLSKDGAVEVGRISKQWSGLLKESFTDTDNFGISFPMDLDVKMKAVLLGALFLILCCADLQVRAAENLAGLASPCSTSGAVLLKMQPGTVATQTRRRVQWRMRPENIAVPTRRQRVLQAMVCCSRRCFEMKVMDYRNVEVMRFIRPLRCDYCCAFCCLQYIEVQAPPTVTIAYLYQDWSPFFPSYTVYDRQCNPMISIAGPLCTQTFFYCLEAKFEASAPFVVSMNSVRTLGGILIGMITRETSGFSRSLYLDADRFNITFPLDLDVHVKAALLACVMLMLRGVRSPAAAGT</sequence>
<reference evidence="3" key="1">
    <citation type="journal article" date="2020" name="Cell">
        <title>Large-Scale Comparative Analyses of Tick Genomes Elucidate Their Genetic Diversity and Vector Capacities.</title>
        <authorList>
            <consortium name="Tick Genome and Microbiome Consortium (TIGMIC)"/>
            <person name="Jia N."/>
            <person name="Wang J."/>
            <person name="Shi W."/>
            <person name="Du L."/>
            <person name="Sun Y."/>
            <person name="Zhan W."/>
            <person name="Jiang J.F."/>
            <person name="Wang Q."/>
            <person name="Zhang B."/>
            <person name="Ji P."/>
            <person name="Bell-Sakyi L."/>
            <person name="Cui X.M."/>
            <person name="Yuan T.T."/>
            <person name="Jiang B.G."/>
            <person name="Yang W.F."/>
            <person name="Lam T.T."/>
            <person name="Chang Q.C."/>
            <person name="Ding S.J."/>
            <person name="Wang X.J."/>
            <person name="Zhu J.G."/>
            <person name="Ruan X.D."/>
            <person name="Zhao L."/>
            <person name="Wei J.T."/>
            <person name="Ye R.Z."/>
            <person name="Que T.C."/>
            <person name="Du C.H."/>
            <person name="Zhou Y.H."/>
            <person name="Cheng J.X."/>
            <person name="Dai P.F."/>
            <person name="Guo W.B."/>
            <person name="Han X.H."/>
            <person name="Huang E.J."/>
            <person name="Li L.F."/>
            <person name="Wei W."/>
            <person name="Gao Y.C."/>
            <person name="Liu J.Z."/>
            <person name="Shao H.Z."/>
            <person name="Wang X."/>
            <person name="Wang C.C."/>
            <person name="Yang T.C."/>
            <person name="Huo Q.B."/>
            <person name="Li W."/>
            <person name="Chen H.Y."/>
            <person name="Chen S.E."/>
            <person name="Zhou L.G."/>
            <person name="Ni X.B."/>
            <person name="Tian J.H."/>
            <person name="Sheng Y."/>
            <person name="Liu T."/>
            <person name="Pan Y.S."/>
            <person name="Xia L.Y."/>
            <person name="Li J."/>
            <person name="Zhao F."/>
            <person name="Cao W.C."/>
        </authorList>
    </citation>
    <scope>NUCLEOTIDE SEQUENCE</scope>
    <source>
        <strain evidence="3">Rsan-2018</strain>
    </source>
</reference>
<organism evidence="3 4">
    <name type="scientific">Rhipicephalus sanguineus</name>
    <name type="common">Brown dog tick</name>
    <name type="synonym">Ixodes sanguineus</name>
    <dbReference type="NCBI Taxonomy" id="34632"/>
    <lineage>
        <taxon>Eukaryota</taxon>
        <taxon>Metazoa</taxon>
        <taxon>Ecdysozoa</taxon>
        <taxon>Arthropoda</taxon>
        <taxon>Chelicerata</taxon>
        <taxon>Arachnida</taxon>
        <taxon>Acari</taxon>
        <taxon>Parasitiformes</taxon>
        <taxon>Ixodida</taxon>
        <taxon>Ixodoidea</taxon>
        <taxon>Ixodidae</taxon>
        <taxon>Rhipicephalinae</taxon>
        <taxon>Rhipicephalus</taxon>
        <taxon>Rhipicephalus</taxon>
    </lineage>
</organism>
<reference evidence="3" key="2">
    <citation type="submission" date="2021-09" db="EMBL/GenBank/DDBJ databases">
        <authorList>
            <person name="Jia N."/>
            <person name="Wang J."/>
            <person name="Shi W."/>
            <person name="Du L."/>
            <person name="Sun Y."/>
            <person name="Zhan W."/>
            <person name="Jiang J."/>
            <person name="Wang Q."/>
            <person name="Zhang B."/>
            <person name="Ji P."/>
            <person name="Sakyi L.B."/>
            <person name="Cui X."/>
            <person name="Yuan T."/>
            <person name="Jiang B."/>
            <person name="Yang W."/>
            <person name="Lam T.T.-Y."/>
            <person name="Chang Q."/>
            <person name="Ding S."/>
            <person name="Wang X."/>
            <person name="Zhu J."/>
            <person name="Ruan X."/>
            <person name="Zhao L."/>
            <person name="Wei J."/>
            <person name="Que T."/>
            <person name="Du C."/>
            <person name="Cheng J."/>
            <person name="Dai P."/>
            <person name="Han X."/>
            <person name="Huang E."/>
            <person name="Gao Y."/>
            <person name="Liu J."/>
            <person name="Shao H."/>
            <person name="Ye R."/>
            <person name="Li L."/>
            <person name="Wei W."/>
            <person name="Wang X."/>
            <person name="Wang C."/>
            <person name="Huo Q."/>
            <person name="Li W."/>
            <person name="Guo W."/>
            <person name="Chen H."/>
            <person name="Chen S."/>
            <person name="Zhou L."/>
            <person name="Zhou L."/>
            <person name="Ni X."/>
            <person name="Tian J."/>
            <person name="Zhou Y."/>
            <person name="Sheng Y."/>
            <person name="Liu T."/>
            <person name="Pan Y."/>
            <person name="Xia L."/>
            <person name="Li J."/>
            <person name="Zhao F."/>
            <person name="Cao W."/>
        </authorList>
    </citation>
    <scope>NUCLEOTIDE SEQUENCE</scope>
    <source>
        <strain evidence="3">Rsan-2018</strain>
        <tissue evidence="3">Larvae</tissue>
    </source>
</reference>
<dbReference type="GO" id="GO:0017128">
    <property type="term" value="F:phospholipid scramblase activity"/>
    <property type="evidence" value="ECO:0007669"/>
    <property type="project" value="InterPro"/>
</dbReference>
<dbReference type="EMBL" id="JABSTV010001249">
    <property type="protein sequence ID" value="KAH7961620.1"/>
    <property type="molecule type" value="Genomic_DNA"/>
</dbReference>
<dbReference type="InterPro" id="IPR025659">
    <property type="entry name" value="Tubby-like_C"/>
</dbReference>
<keyword evidence="4" id="KW-1185">Reference proteome</keyword>
<comment type="caution">
    <text evidence="3">The sequence shown here is derived from an EMBL/GenBank/DDBJ whole genome shotgun (WGS) entry which is preliminary data.</text>
</comment>
<dbReference type="PANTHER" id="PTHR23248:SF9">
    <property type="entry name" value="PHOSPHOLIPID SCRAMBLASE"/>
    <property type="match status" value="1"/>
</dbReference>
<gene>
    <name evidence="3" type="ORF">HPB52_010891</name>
</gene>
<feature type="compositionally biased region" description="Low complexity" evidence="2">
    <location>
        <begin position="1"/>
        <end position="17"/>
    </location>
</feature>
<dbReference type="VEuPathDB" id="VectorBase:RSAN_029253"/>
<evidence type="ECO:0008006" key="5">
    <source>
        <dbReference type="Google" id="ProtNLM"/>
    </source>
</evidence>
<dbReference type="AlphaFoldDB" id="A0A9D4SYF8"/>
<dbReference type="VEuPathDB" id="VectorBase:RSAN_057000"/>
<comment type="similarity">
    <text evidence="1">Belongs to the phospholipid scramblase family.</text>
</comment>
<dbReference type="GO" id="GO:0005886">
    <property type="term" value="C:plasma membrane"/>
    <property type="evidence" value="ECO:0007669"/>
    <property type="project" value="TreeGrafter"/>
</dbReference>
<evidence type="ECO:0000313" key="3">
    <source>
        <dbReference type="EMBL" id="KAH7961620.1"/>
    </source>
</evidence>
<dbReference type="PANTHER" id="PTHR23248">
    <property type="entry name" value="PHOSPHOLIPID SCRAMBLASE-RELATED"/>
    <property type="match status" value="1"/>
</dbReference>
<feature type="region of interest" description="Disordered" evidence="2">
    <location>
        <begin position="1"/>
        <end position="20"/>
    </location>
</feature>
<dbReference type="Pfam" id="PF03803">
    <property type="entry name" value="Scramblase"/>
    <property type="match status" value="2"/>
</dbReference>
<dbReference type="SUPFAM" id="SSF54518">
    <property type="entry name" value="Tubby C-terminal domain-like"/>
    <property type="match status" value="1"/>
</dbReference>
<dbReference type="Proteomes" id="UP000821837">
    <property type="component" value="Chromosome 3"/>
</dbReference>
<proteinExistence type="inferred from homology"/>
<evidence type="ECO:0000313" key="4">
    <source>
        <dbReference type="Proteomes" id="UP000821837"/>
    </source>
</evidence>
<name>A0A9D4SYF8_RHISA</name>
<accession>A0A9D4SYF8</accession>
<dbReference type="InterPro" id="IPR005552">
    <property type="entry name" value="Scramblase"/>
</dbReference>
<evidence type="ECO:0000256" key="2">
    <source>
        <dbReference type="SAM" id="MobiDB-lite"/>
    </source>
</evidence>
<protein>
    <recommendedName>
        <fullName evidence="5">Phospholipid scramblase</fullName>
    </recommendedName>
</protein>